<accession>A0A0V0SNC0</accession>
<protein>
    <submittedName>
        <fullName evidence="2">Uncharacterized protein</fullName>
    </submittedName>
</protein>
<evidence type="ECO:0000313" key="2">
    <source>
        <dbReference type="EMBL" id="KRX28216.1"/>
    </source>
</evidence>
<dbReference type="AlphaFoldDB" id="A0A0V0SNC0"/>
<keyword evidence="3" id="KW-1185">Reference proteome</keyword>
<feature type="region of interest" description="Disordered" evidence="1">
    <location>
        <begin position="1"/>
        <end position="21"/>
    </location>
</feature>
<reference evidence="2 3" key="1">
    <citation type="submission" date="2015-01" db="EMBL/GenBank/DDBJ databases">
        <title>Evolution of Trichinella species and genotypes.</title>
        <authorList>
            <person name="Korhonen P.K."/>
            <person name="Edoardo P."/>
            <person name="Giuseppe L.R."/>
            <person name="Gasser R.B."/>
        </authorList>
    </citation>
    <scope>NUCLEOTIDE SEQUENCE [LARGE SCALE GENOMIC DNA]</scope>
    <source>
        <strain evidence="2">ISS37</strain>
    </source>
</reference>
<dbReference type="EMBL" id="JYDL01000001">
    <property type="protein sequence ID" value="KRX28216.1"/>
    <property type="molecule type" value="Genomic_DNA"/>
</dbReference>
<dbReference type="Proteomes" id="UP000054630">
    <property type="component" value="Unassembled WGS sequence"/>
</dbReference>
<evidence type="ECO:0000313" key="3">
    <source>
        <dbReference type="Proteomes" id="UP000054630"/>
    </source>
</evidence>
<comment type="caution">
    <text evidence="2">The sequence shown here is derived from an EMBL/GenBank/DDBJ whole genome shotgun (WGS) entry which is preliminary data.</text>
</comment>
<organism evidence="2 3">
    <name type="scientific">Trichinella nelsoni</name>
    <dbReference type="NCBI Taxonomy" id="6336"/>
    <lineage>
        <taxon>Eukaryota</taxon>
        <taxon>Metazoa</taxon>
        <taxon>Ecdysozoa</taxon>
        <taxon>Nematoda</taxon>
        <taxon>Enoplea</taxon>
        <taxon>Dorylaimia</taxon>
        <taxon>Trichinellida</taxon>
        <taxon>Trichinellidae</taxon>
        <taxon>Trichinella</taxon>
    </lineage>
</organism>
<sequence length="66" mass="8022">MPYNKKKFDEEAANGKKMKKHNKKRNIKFIKKYFKNNSNILIHHYSLRFCTYNCCTMQLFLNDTLS</sequence>
<gene>
    <name evidence="2" type="ORF">T07_8906</name>
</gene>
<proteinExistence type="predicted"/>
<feature type="compositionally biased region" description="Basic and acidic residues" evidence="1">
    <location>
        <begin position="1"/>
        <end position="14"/>
    </location>
</feature>
<evidence type="ECO:0000256" key="1">
    <source>
        <dbReference type="SAM" id="MobiDB-lite"/>
    </source>
</evidence>
<name>A0A0V0SNC0_9BILA</name>